<sequence>MEWRIIRLTEVGSTNDYAREIAEDVPEGTVVIARRQRAGRGRKGRNWVSPEGGLWMTAILKPRSSPEHIPKLVFVGALAVVDTLARYGIPAEIKWPNDVLVDGKKIAGILSECKLNSFALLGIGLNVNNRVPEELRDLAVSMAELIGRELKLEGVLDALLRSLSYWYSLFKSGQHGKILQSVRTRSSVLGKDVVILEDGEVVLRGRAVGIDDSGALLVDTGESVERVIYGDVSLRFP</sequence>
<dbReference type="GeneID" id="24957743"/>
<dbReference type="PROSITE" id="PS51733">
    <property type="entry name" value="BPL_LPL_CATALYTIC"/>
    <property type="match status" value="1"/>
</dbReference>
<accession>W8P4S4</accession>
<dbReference type="PANTHER" id="PTHR12835">
    <property type="entry name" value="BIOTIN PROTEIN LIGASE"/>
    <property type="match status" value="1"/>
</dbReference>
<reference evidence="5 6" key="1">
    <citation type="submission" date="2014-02" db="EMBL/GenBank/DDBJ databases">
        <title>Genome Sequence of an Hyperthermophilic Archaeon, Thermococcus nautili 30-1, producing viral vesicles.</title>
        <authorList>
            <person name="Oberto J."/>
            <person name="Gaudin M."/>
            <person name="Cossu M."/>
            <person name="Gorlas A."/>
            <person name="Slesarev A."/>
            <person name="Marguet E."/>
            <person name="Forterre P."/>
        </authorList>
    </citation>
    <scope>NUCLEOTIDE SEQUENCE [LARGE SCALE GENOMIC DNA]</scope>
    <source>
        <strain evidence="5 6">30-1</strain>
    </source>
</reference>
<evidence type="ECO:0000259" key="4">
    <source>
        <dbReference type="PROSITE" id="PS51733"/>
    </source>
</evidence>
<keyword evidence="6" id="KW-1185">Reference proteome</keyword>
<dbReference type="Pfam" id="PF02237">
    <property type="entry name" value="BPL_C"/>
    <property type="match status" value="1"/>
</dbReference>
<dbReference type="NCBIfam" id="NF006206">
    <property type="entry name" value="PRK08330.1"/>
    <property type="match status" value="1"/>
</dbReference>
<keyword evidence="2" id="KW-0547">Nucleotide-binding</keyword>
<keyword evidence="3" id="KW-0067">ATP-binding</keyword>
<dbReference type="HOGENOM" id="CLU_051096_3_0_2"/>
<dbReference type="GO" id="GO:0005524">
    <property type="term" value="F:ATP binding"/>
    <property type="evidence" value="ECO:0007669"/>
    <property type="project" value="UniProtKB-KW"/>
</dbReference>
<dbReference type="OrthoDB" id="46252at2157"/>
<dbReference type="EMBL" id="CP007264">
    <property type="protein sequence ID" value="AHL22465.1"/>
    <property type="molecule type" value="Genomic_DNA"/>
</dbReference>
<organism evidence="5 6">
    <name type="scientific">Thermococcus nautili</name>
    <dbReference type="NCBI Taxonomy" id="195522"/>
    <lineage>
        <taxon>Archaea</taxon>
        <taxon>Methanobacteriati</taxon>
        <taxon>Methanobacteriota</taxon>
        <taxon>Thermococci</taxon>
        <taxon>Thermococcales</taxon>
        <taxon>Thermococcaceae</taxon>
        <taxon>Thermococcus</taxon>
    </lineage>
</organism>
<evidence type="ECO:0000313" key="6">
    <source>
        <dbReference type="Proteomes" id="UP000019434"/>
    </source>
</evidence>
<protein>
    <submittedName>
        <fullName evidence="5">Biotin-(Acetyl-CoA carboxylase) ligase</fullName>
    </submittedName>
</protein>
<dbReference type="InterPro" id="IPR045864">
    <property type="entry name" value="aa-tRNA-synth_II/BPL/LPL"/>
</dbReference>
<name>W8P4S4_9EURY</name>
<dbReference type="Gene3D" id="2.30.30.100">
    <property type="match status" value="1"/>
</dbReference>
<evidence type="ECO:0000313" key="5">
    <source>
        <dbReference type="EMBL" id="AHL22465.1"/>
    </source>
</evidence>
<dbReference type="STRING" id="195522.BD01_0843"/>
<dbReference type="SUPFAM" id="SSF55681">
    <property type="entry name" value="Class II aaRS and biotin synthetases"/>
    <property type="match status" value="1"/>
</dbReference>
<gene>
    <name evidence="5" type="ORF">BD01_0843</name>
</gene>
<dbReference type="SUPFAM" id="SSF50037">
    <property type="entry name" value="C-terminal domain of transcriptional repressors"/>
    <property type="match status" value="1"/>
</dbReference>
<dbReference type="AlphaFoldDB" id="W8P4S4"/>
<dbReference type="KEGG" id="tnu:BD01_0843"/>
<dbReference type="InterPro" id="IPR003142">
    <property type="entry name" value="BPL_C"/>
</dbReference>
<dbReference type="Proteomes" id="UP000019434">
    <property type="component" value="Chromosome"/>
</dbReference>
<dbReference type="RefSeq" id="WP_042690343.1">
    <property type="nucleotide sequence ID" value="NZ_CP007264.1"/>
</dbReference>
<dbReference type="Pfam" id="PF03099">
    <property type="entry name" value="BPL_LplA_LipB"/>
    <property type="match status" value="1"/>
</dbReference>
<dbReference type="CDD" id="cd16442">
    <property type="entry name" value="BPL"/>
    <property type="match status" value="1"/>
</dbReference>
<dbReference type="Gene3D" id="3.30.930.10">
    <property type="entry name" value="Bira Bifunctional Protein, Domain 2"/>
    <property type="match status" value="1"/>
</dbReference>
<keyword evidence="1 5" id="KW-0436">Ligase</keyword>
<dbReference type="InterPro" id="IPR004408">
    <property type="entry name" value="Biotin_CoA_COase_ligase"/>
</dbReference>
<dbReference type="PANTHER" id="PTHR12835:SF5">
    <property type="entry name" value="BIOTIN--PROTEIN LIGASE"/>
    <property type="match status" value="1"/>
</dbReference>
<proteinExistence type="predicted"/>
<evidence type="ECO:0000256" key="1">
    <source>
        <dbReference type="ARBA" id="ARBA00022598"/>
    </source>
</evidence>
<feature type="domain" description="BPL/LPL catalytic" evidence="4">
    <location>
        <begin position="1"/>
        <end position="171"/>
    </location>
</feature>
<evidence type="ECO:0000256" key="3">
    <source>
        <dbReference type="ARBA" id="ARBA00022840"/>
    </source>
</evidence>
<evidence type="ECO:0000256" key="2">
    <source>
        <dbReference type="ARBA" id="ARBA00022741"/>
    </source>
</evidence>
<dbReference type="InterPro" id="IPR008988">
    <property type="entry name" value="Transcriptional_repressor_C"/>
</dbReference>
<dbReference type="InterPro" id="IPR004143">
    <property type="entry name" value="BPL_LPL_catalytic"/>
</dbReference>
<dbReference type="GO" id="GO:0004077">
    <property type="term" value="F:biotin--[biotin carboxyl-carrier protein] ligase activity"/>
    <property type="evidence" value="ECO:0007669"/>
    <property type="project" value="InterPro"/>
</dbReference>
<dbReference type="GO" id="GO:0005737">
    <property type="term" value="C:cytoplasm"/>
    <property type="evidence" value="ECO:0007669"/>
    <property type="project" value="TreeGrafter"/>
</dbReference>
<dbReference type="eggNOG" id="arCOG01940">
    <property type="taxonomic scope" value="Archaea"/>
</dbReference>
<dbReference type="NCBIfam" id="TIGR00121">
    <property type="entry name" value="birA_ligase"/>
    <property type="match status" value="1"/>
</dbReference>